<evidence type="ECO:0000313" key="8">
    <source>
        <dbReference type="EMBL" id="KAH0810110.1"/>
    </source>
</evidence>
<dbReference type="PANTHER" id="PTHR21236">
    <property type="entry name" value="GOLGI MEMBRANE PROTEIN YIP1"/>
    <property type="match status" value="1"/>
</dbReference>
<evidence type="ECO:0000256" key="5">
    <source>
        <dbReference type="ARBA" id="ARBA00023136"/>
    </source>
</evidence>
<dbReference type="GO" id="GO:0005802">
    <property type="term" value="C:trans-Golgi network"/>
    <property type="evidence" value="ECO:0007669"/>
    <property type="project" value="TreeGrafter"/>
</dbReference>
<comment type="caution">
    <text evidence="8">The sequence shown here is derived from an EMBL/GenBank/DDBJ whole genome shotgun (WGS) entry which is preliminary data.</text>
</comment>
<evidence type="ECO:0000256" key="4">
    <source>
        <dbReference type="ARBA" id="ARBA00022989"/>
    </source>
</evidence>
<proteinExistence type="inferred from homology"/>
<feature type="transmembrane region" description="Helical" evidence="6">
    <location>
        <begin position="171"/>
        <end position="188"/>
    </location>
</feature>
<organism evidence="8 9">
    <name type="scientific">Tenebrio molitor</name>
    <name type="common">Yellow mealworm beetle</name>
    <dbReference type="NCBI Taxonomy" id="7067"/>
    <lineage>
        <taxon>Eukaryota</taxon>
        <taxon>Metazoa</taxon>
        <taxon>Ecdysozoa</taxon>
        <taxon>Arthropoda</taxon>
        <taxon>Hexapoda</taxon>
        <taxon>Insecta</taxon>
        <taxon>Pterygota</taxon>
        <taxon>Neoptera</taxon>
        <taxon>Endopterygota</taxon>
        <taxon>Coleoptera</taxon>
        <taxon>Polyphaga</taxon>
        <taxon>Cucujiformia</taxon>
        <taxon>Tenebrionidae</taxon>
        <taxon>Tenebrio</taxon>
    </lineage>
</organism>
<keyword evidence="4 6" id="KW-1133">Transmembrane helix</keyword>
<gene>
    <name evidence="8" type="ORF">GEV33_012681</name>
</gene>
<name>A0A8J6L732_TENMO</name>
<dbReference type="Pfam" id="PF04893">
    <property type="entry name" value="Yip1"/>
    <property type="match status" value="1"/>
</dbReference>
<evidence type="ECO:0000313" key="9">
    <source>
        <dbReference type="Proteomes" id="UP000719412"/>
    </source>
</evidence>
<evidence type="ECO:0000256" key="6">
    <source>
        <dbReference type="RuleBase" id="RU361264"/>
    </source>
</evidence>
<feature type="transmembrane region" description="Helical" evidence="6">
    <location>
        <begin position="81"/>
        <end position="100"/>
    </location>
</feature>
<dbReference type="EMBL" id="JABDTM020027709">
    <property type="protein sequence ID" value="KAH0810110.1"/>
    <property type="molecule type" value="Genomic_DNA"/>
</dbReference>
<feature type="domain" description="Yip1" evidence="7">
    <location>
        <begin position="52"/>
        <end position="188"/>
    </location>
</feature>
<evidence type="ECO:0000259" key="7">
    <source>
        <dbReference type="Pfam" id="PF04893"/>
    </source>
</evidence>
<accession>A0A8J6L732</accession>
<dbReference type="InterPro" id="IPR045231">
    <property type="entry name" value="Yip1/4-like"/>
</dbReference>
<keyword evidence="5 6" id="KW-0472">Membrane</keyword>
<feature type="transmembrane region" description="Helical" evidence="6">
    <location>
        <begin position="138"/>
        <end position="159"/>
    </location>
</feature>
<protein>
    <recommendedName>
        <fullName evidence="6">Protein YIPF</fullName>
    </recommendedName>
</protein>
<dbReference type="Proteomes" id="UP000719412">
    <property type="component" value="Unassembled WGS sequence"/>
</dbReference>
<dbReference type="PANTHER" id="PTHR21236:SF2">
    <property type="entry name" value="PROTEIN YIPF"/>
    <property type="match status" value="1"/>
</dbReference>
<feature type="transmembrane region" description="Helical" evidence="6">
    <location>
        <begin position="57"/>
        <end position="75"/>
    </location>
</feature>
<dbReference type="InterPro" id="IPR006977">
    <property type="entry name" value="Yip1_dom"/>
</dbReference>
<evidence type="ECO:0000256" key="2">
    <source>
        <dbReference type="ARBA" id="ARBA00010596"/>
    </source>
</evidence>
<keyword evidence="9" id="KW-1185">Reference proteome</keyword>
<evidence type="ECO:0000256" key="1">
    <source>
        <dbReference type="ARBA" id="ARBA00004141"/>
    </source>
</evidence>
<reference evidence="8" key="1">
    <citation type="journal article" date="2020" name="J Insects Food Feed">
        <title>The yellow mealworm (Tenebrio molitor) genome: a resource for the emerging insects as food and feed industry.</title>
        <authorList>
            <person name="Eriksson T."/>
            <person name="Andere A."/>
            <person name="Kelstrup H."/>
            <person name="Emery V."/>
            <person name="Picard C."/>
        </authorList>
    </citation>
    <scope>NUCLEOTIDE SEQUENCE</scope>
    <source>
        <strain evidence="8">Stoneville</strain>
        <tissue evidence="8">Whole head</tissue>
    </source>
</reference>
<sequence>MDDPLSFSDDFDTEPSLLEELEIYPDRIIEKIMVVLHPFRRPEHSLDAVHLTKNPDLAGPILFYLLLAVCSFLAGNKPHFGFVYGVSVISCFTMYGLLSLMTSHTVFDLTTVACILGYSLVPIVALSVFGIFYPLRSLVGVTLATSSVIWSSMSASRLFVTVSGRMEQQPLLAYPCALLAAMYVLTVMF</sequence>
<dbReference type="GO" id="GO:0006888">
    <property type="term" value="P:endoplasmic reticulum to Golgi vesicle-mediated transport"/>
    <property type="evidence" value="ECO:0007669"/>
    <property type="project" value="InterPro"/>
</dbReference>
<keyword evidence="3 6" id="KW-0812">Transmembrane</keyword>
<reference evidence="8" key="2">
    <citation type="submission" date="2021-08" db="EMBL/GenBank/DDBJ databases">
        <authorList>
            <person name="Eriksson T."/>
        </authorList>
    </citation>
    <scope>NUCLEOTIDE SEQUENCE</scope>
    <source>
        <strain evidence="8">Stoneville</strain>
        <tissue evidence="8">Whole head</tissue>
    </source>
</reference>
<comment type="subcellular location">
    <subcellularLocation>
        <location evidence="6">Golgi apparatus membrane</location>
        <topology evidence="6">Multi-pass membrane protein</topology>
    </subcellularLocation>
    <subcellularLocation>
        <location evidence="1">Membrane</location>
        <topology evidence="1">Multi-pass membrane protein</topology>
    </subcellularLocation>
</comment>
<dbReference type="GO" id="GO:0000139">
    <property type="term" value="C:Golgi membrane"/>
    <property type="evidence" value="ECO:0007669"/>
    <property type="project" value="UniProtKB-SubCell"/>
</dbReference>
<dbReference type="GO" id="GO:0048280">
    <property type="term" value="P:vesicle fusion with Golgi apparatus"/>
    <property type="evidence" value="ECO:0007669"/>
    <property type="project" value="TreeGrafter"/>
</dbReference>
<dbReference type="AlphaFoldDB" id="A0A8J6L732"/>
<dbReference type="OrthoDB" id="440385at2759"/>
<evidence type="ECO:0000256" key="3">
    <source>
        <dbReference type="ARBA" id="ARBA00022692"/>
    </source>
</evidence>
<comment type="similarity">
    <text evidence="2 6">Belongs to the YIP1 family.</text>
</comment>
<feature type="transmembrane region" description="Helical" evidence="6">
    <location>
        <begin position="112"/>
        <end position="132"/>
    </location>
</feature>